<name>A0A2T5TZP4_9SPHN</name>
<dbReference type="AlphaFoldDB" id="A0A2T5TZP4"/>
<keyword evidence="1" id="KW-0472">Membrane</keyword>
<dbReference type="OrthoDB" id="7550742at2"/>
<evidence type="ECO:0000313" key="3">
    <source>
        <dbReference type="EMBL" id="PTW44727.1"/>
    </source>
</evidence>
<sequence length="197" mass="20598">MRPSNTKWFVLTGIAAFFGVIFGMTGAQSLSGGAAVVIFGGLFVAAIAFVIWSLSGNRVGKTASPALVADARTLRPAAGSARIYVVRRGFMGGMAGMKIDIHGVASGQIRMNQFVMAEVPPGTYTVETAMARNGIKPSNSETTLSVQGGDVVVILAMLKVQSLHSTTTQERIVGTEAQTAVATTKMIEWTNRSASVA</sequence>
<dbReference type="GeneID" id="91007337"/>
<accession>A0A2T5TZP4</accession>
<dbReference type="InterPro" id="IPR022548">
    <property type="entry name" value="DUF2846"/>
</dbReference>
<reference evidence="3 4" key="1">
    <citation type="submission" date="2018-04" db="EMBL/GenBank/DDBJ databases">
        <title>Genomic Encyclopedia of Type Strains, Phase III (KMG-III): the genomes of soil and plant-associated and newly described type strains.</title>
        <authorList>
            <person name="Whitman W."/>
        </authorList>
    </citation>
    <scope>NUCLEOTIDE SEQUENCE [LARGE SCALE GENOMIC DNA]</scope>
    <source>
        <strain evidence="3 4">MA-olki</strain>
    </source>
</reference>
<keyword evidence="1" id="KW-1133">Transmembrane helix</keyword>
<dbReference type="EMBL" id="QAYE01000009">
    <property type="protein sequence ID" value="PTW44727.1"/>
    <property type="molecule type" value="Genomic_DNA"/>
</dbReference>
<dbReference type="Pfam" id="PF11008">
    <property type="entry name" value="DUF2846"/>
    <property type="match status" value="1"/>
</dbReference>
<protein>
    <submittedName>
        <fullName evidence="3">Uncharacterized protein DUF2846</fullName>
    </submittedName>
</protein>
<dbReference type="Proteomes" id="UP000244013">
    <property type="component" value="Unassembled WGS sequence"/>
</dbReference>
<feature type="domain" description="DUF2846" evidence="2">
    <location>
        <begin position="78"/>
        <end position="151"/>
    </location>
</feature>
<feature type="transmembrane region" description="Helical" evidence="1">
    <location>
        <begin position="7"/>
        <end position="27"/>
    </location>
</feature>
<gene>
    <name evidence="3" type="ORF">C8J25_109157</name>
</gene>
<evidence type="ECO:0000313" key="4">
    <source>
        <dbReference type="Proteomes" id="UP000244013"/>
    </source>
</evidence>
<proteinExistence type="predicted"/>
<evidence type="ECO:0000256" key="1">
    <source>
        <dbReference type="SAM" id="Phobius"/>
    </source>
</evidence>
<feature type="transmembrane region" description="Helical" evidence="1">
    <location>
        <begin position="33"/>
        <end position="54"/>
    </location>
</feature>
<keyword evidence="1" id="KW-0812">Transmembrane</keyword>
<dbReference type="RefSeq" id="WP_107955499.1">
    <property type="nucleotide sequence ID" value="NZ_QAYE01000009.1"/>
</dbReference>
<comment type="caution">
    <text evidence="3">The sequence shown here is derived from an EMBL/GenBank/DDBJ whole genome shotgun (WGS) entry which is preliminary data.</text>
</comment>
<evidence type="ECO:0000259" key="2">
    <source>
        <dbReference type="Pfam" id="PF11008"/>
    </source>
</evidence>
<organism evidence="3 4">
    <name type="scientific">Sphingomonas faeni</name>
    <dbReference type="NCBI Taxonomy" id="185950"/>
    <lineage>
        <taxon>Bacteria</taxon>
        <taxon>Pseudomonadati</taxon>
        <taxon>Pseudomonadota</taxon>
        <taxon>Alphaproteobacteria</taxon>
        <taxon>Sphingomonadales</taxon>
        <taxon>Sphingomonadaceae</taxon>
        <taxon>Sphingomonas</taxon>
    </lineage>
</organism>